<dbReference type="InterPro" id="IPR051259">
    <property type="entry name" value="rRNA_Methyltransferase"/>
</dbReference>
<dbReference type="PANTHER" id="PTHR43191:SF12">
    <property type="entry name" value="RRNA METHYLASE"/>
    <property type="match status" value="1"/>
</dbReference>
<feature type="domain" description="tRNA/rRNA methyltransferase SpoU type" evidence="3">
    <location>
        <begin position="115"/>
        <end position="254"/>
    </location>
</feature>
<dbReference type="CDD" id="cd18095">
    <property type="entry name" value="SpoU-like_rRNA-MTase"/>
    <property type="match status" value="1"/>
</dbReference>
<keyword evidence="6" id="KW-1185">Reference proteome</keyword>
<accession>A0A1Q2CDG3</accession>
<keyword evidence="1" id="KW-0489">Methyltransferase</keyword>
<dbReference type="SUPFAM" id="SSF75217">
    <property type="entry name" value="alpha/beta knot"/>
    <property type="match status" value="1"/>
</dbReference>
<evidence type="ECO:0000256" key="1">
    <source>
        <dbReference type="ARBA" id="ARBA00022603"/>
    </source>
</evidence>
<gene>
    <name evidence="5" type="ORF">RPIT_04465</name>
</gene>
<keyword evidence="2" id="KW-0808">Transferase</keyword>
<dbReference type="GO" id="GO:0008173">
    <property type="term" value="F:RNA methyltransferase activity"/>
    <property type="evidence" value="ECO:0007669"/>
    <property type="project" value="InterPro"/>
</dbReference>
<dbReference type="Pfam" id="PF00588">
    <property type="entry name" value="SpoU_methylase"/>
    <property type="match status" value="1"/>
</dbReference>
<dbReference type="STRING" id="1610493.RPIT_04465"/>
<name>A0A1Q2CDG3_9ACTN</name>
<dbReference type="OrthoDB" id="3190829at2"/>
<protein>
    <submittedName>
        <fullName evidence="5">Uncharacterized protein</fullName>
    </submittedName>
</protein>
<sequence>MLIDVSDPSDPRLNDFVGLRDARLRQAEGRFIAEGLKIIERAFAAGCRPRALLLQPRWLDGLDELLRAWPEVPVYVGTEAMIEQVSGFHVHRGALGSFDRPGEAAWEGLLSGRRLVVCEGIVDHANTGAIARLAAGLGWDGLLVSAGGADPLYRRAIKSSMGATLSLPWRRMQSDGDLTLLKQAGFRLVASTLAPRATDLRDYRPSDRVALLLGTEGFGLSDEWLAAADDQVTIPMAAGVDSLNVATAAAILAYALR</sequence>
<dbReference type="InterPro" id="IPR029026">
    <property type="entry name" value="tRNA_m1G_MTases_N"/>
</dbReference>
<evidence type="ECO:0000259" key="4">
    <source>
        <dbReference type="Pfam" id="PF22435"/>
    </source>
</evidence>
<dbReference type="EMBL" id="CP019605">
    <property type="protein sequence ID" value="AQP44158.1"/>
    <property type="molecule type" value="Genomic_DNA"/>
</dbReference>
<dbReference type="RefSeq" id="WP_077341036.1">
    <property type="nucleotide sequence ID" value="NZ_CP019605.1"/>
</dbReference>
<dbReference type="AlphaFoldDB" id="A0A1Q2CDG3"/>
<dbReference type="InterPro" id="IPR001537">
    <property type="entry name" value="SpoU_MeTrfase"/>
</dbReference>
<dbReference type="GO" id="GO:0032259">
    <property type="term" value="P:methylation"/>
    <property type="evidence" value="ECO:0007669"/>
    <property type="project" value="UniProtKB-KW"/>
</dbReference>
<proteinExistence type="predicted"/>
<dbReference type="Proteomes" id="UP000188324">
    <property type="component" value="Chromosome"/>
</dbReference>
<dbReference type="SUPFAM" id="SSF55315">
    <property type="entry name" value="L30e-like"/>
    <property type="match status" value="1"/>
</dbReference>
<dbReference type="GO" id="GO:0006396">
    <property type="term" value="P:RNA processing"/>
    <property type="evidence" value="ECO:0007669"/>
    <property type="project" value="InterPro"/>
</dbReference>
<feature type="domain" description="MRM3-like substrate binding" evidence="4">
    <location>
        <begin position="12"/>
        <end position="86"/>
    </location>
</feature>
<evidence type="ECO:0000313" key="6">
    <source>
        <dbReference type="Proteomes" id="UP000188324"/>
    </source>
</evidence>
<evidence type="ECO:0000313" key="5">
    <source>
        <dbReference type="EMBL" id="AQP44158.1"/>
    </source>
</evidence>
<evidence type="ECO:0000259" key="3">
    <source>
        <dbReference type="Pfam" id="PF00588"/>
    </source>
</evidence>
<organism evidence="5 6">
    <name type="scientific">Tessaracoccus flavus</name>
    <dbReference type="NCBI Taxonomy" id="1610493"/>
    <lineage>
        <taxon>Bacteria</taxon>
        <taxon>Bacillati</taxon>
        <taxon>Actinomycetota</taxon>
        <taxon>Actinomycetes</taxon>
        <taxon>Propionibacteriales</taxon>
        <taxon>Propionibacteriaceae</taxon>
        <taxon>Tessaracoccus</taxon>
    </lineage>
</organism>
<dbReference type="InterPro" id="IPR029064">
    <property type="entry name" value="Ribosomal_eL30-like_sf"/>
</dbReference>
<dbReference type="GO" id="GO:0003723">
    <property type="term" value="F:RNA binding"/>
    <property type="evidence" value="ECO:0007669"/>
    <property type="project" value="InterPro"/>
</dbReference>
<dbReference type="PANTHER" id="PTHR43191">
    <property type="entry name" value="RRNA METHYLTRANSFERASE 3"/>
    <property type="match status" value="1"/>
</dbReference>
<dbReference type="Gene3D" id="3.30.1330.30">
    <property type="match status" value="1"/>
</dbReference>
<dbReference type="Pfam" id="PF22435">
    <property type="entry name" value="MRM3-like_sub_bind"/>
    <property type="match status" value="1"/>
</dbReference>
<reference evidence="5 6" key="1">
    <citation type="journal article" date="2016" name="Int. J. Syst. Evol. Microbiol.">
        <title>Tessaracoccus flavus sp. nov., isolated from the drainage system of a lindane-producing factory.</title>
        <authorList>
            <person name="Kumari R."/>
            <person name="Singh P."/>
            <person name="Schumann P."/>
            <person name="Lal R."/>
        </authorList>
    </citation>
    <scope>NUCLEOTIDE SEQUENCE [LARGE SCALE GENOMIC DNA]</scope>
    <source>
        <strain evidence="5 6">RP1T</strain>
    </source>
</reference>
<dbReference type="InterPro" id="IPR029028">
    <property type="entry name" value="Alpha/beta_knot_MTases"/>
</dbReference>
<dbReference type="Gene3D" id="3.40.1280.10">
    <property type="match status" value="1"/>
</dbReference>
<dbReference type="KEGG" id="tfl:RPIT_04465"/>
<dbReference type="InterPro" id="IPR053888">
    <property type="entry name" value="MRM3-like_sub_bind"/>
</dbReference>
<evidence type="ECO:0000256" key="2">
    <source>
        <dbReference type="ARBA" id="ARBA00022679"/>
    </source>
</evidence>